<evidence type="ECO:0000256" key="1">
    <source>
        <dbReference type="ARBA" id="ARBA00001966"/>
    </source>
</evidence>
<dbReference type="Gene3D" id="3.20.20.70">
    <property type="entry name" value="Aldolase class I"/>
    <property type="match status" value="1"/>
</dbReference>
<keyword evidence="4" id="KW-0479">Metal-binding</keyword>
<protein>
    <submittedName>
        <fullName evidence="8">Radical SAM protein</fullName>
    </submittedName>
</protein>
<organism evidence="8 9">
    <name type="scientific">Tichowtungia aerotolerans</name>
    <dbReference type="NCBI Taxonomy" id="2697043"/>
    <lineage>
        <taxon>Bacteria</taxon>
        <taxon>Pseudomonadati</taxon>
        <taxon>Kiritimatiellota</taxon>
        <taxon>Tichowtungiia</taxon>
        <taxon>Tichowtungiales</taxon>
        <taxon>Tichowtungiaceae</taxon>
        <taxon>Tichowtungia</taxon>
    </lineage>
</organism>
<dbReference type="InterPro" id="IPR058240">
    <property type="entry name" value="rSAM_sf"/>
</dbReference>
<dbReference type="SFLD" id="SFLDG01386">
    <property type="entry name" value="main_SPASM_domain-containing"/>
    <property type="match status" value="1"/>
</dbReference>
<evidence type="ECO:0000313" key="9">
    <source>
        <dbReference type="Proteomes" id="UP000464954"/>
    </source>
</evidence>
<dbReference type="GO" id="GO:0046872">
    <property type="term" value="F:metal ion binding"/>
    <property type="evidence" value="ECO:0007669"/>
    <property type="project" value="UniProtKB-KW"/>
</dbReference>
<evidence type="ECO:0000256" key="2">
    <source>
        <dbReference type="ARBA" id="ARBA00022485"/>
    </source>
</evidence>
<dbReference type="InterPro" id="IPR050377">
    <property type="entry name" value="Radical_SAM_PqqE_MftC-like"/>
</dbReference>
<dbReference type="InterPro" id="IPR007197">
    <property type="entry name" value="rSAM"/>
</dbReference>
<dbReference type="InterPro" id="IPR006638">
    <property type="entry name" value="Elp3/MiaA/NifB-like_rSAM"/>
</dbReference>
<keyword evidence="2" id="KW-0004">4Fe-4S</keyword>
<dbReference type="AlphaFoldDB" id="A0A6P1M6H4"/>
<dbReference type="GO" id="GO:0003824">
    <property type="term" value="F:catalytic activity"/>
    <property type="evidence" value="ECO:0007669"/>
    <property type="project" value="InterPro"/>
</dbReference>
<accession>A0A6P1M6H4</accession>
<reference evidence="8 9" key="1">
    <citation type="submission" date="2020-01" db="EMBL/GenBank/DDBJ databases">
        <title>Ponticoccus aerotolerans gen. nov., sp. nov., an anaerobic bacterium and proposal of Ponticoccusceae fam. nov., Ponticoccusles ord. nov. and Ponticoccuse classis nov. in the phylum Kiritimatiellaeota.</title>
        <authorList>
            <person name="Zhou L.Y."/>
            <person name="Du Z.J."/>
        </authorList>
    </citation>
    <scope>NUCLEOTIDE SEQUENCE [LARGE SCALE GENOMIC DNA]</scope>
    <source>
        <strain evidence="8 9">S-5007</strain>
    </source>
</reference>
<feature type="domain" description="Radical SAM core" evidence="7">
    <location>
        <begin position="5"/>
        <end position="220"/>
    </location>
</feature>
<evidence type="ECO:0000256" key="3">
    <source>
        <dbReference type="ARBA" id="ARBA00022691"/>
    </source>
</evidence>
<dbReference type="SMART" id="SM00729">
    <property type="entry name" value="Elp3"/>
    <property type="match status" value="1"/>
</dbReference>
<dbReference type="KEGG" id="taer:GT409_03775"/>
<dbReference type="CDD" id="cd01335">
    <property type="entry name" value="Radical_SAM"/>
    <property type="match status" value="1"/>
</dbReference>
<comment type="cofactor">
    <cofactor evidence="1">
        <name>[4Fe-4S] cluster</name>
        <dbReference type="ChEBI" id="CHEBI:49883"/>
    </cofactor>
</comment>
<dbReference type="GO" id="GO:0051539">
    <property type="term" value="F:4 iron, 4 sulfur cluster binding"/>
    <property type="evidence" value="ECO:0007669"/>
    <property type="project" value="UniProtKB-KW"/>
</dbReference>
<dbReference type="InterPro" id="IPR017200">
    <property type="entry name" value="PqqE-like"/>
</dbReference>
<dbReference type="PANTHER" id="PTHR11228:SF34">
    <property type="entry name" value="TUNGSTEN-CONTAINING ALDEHYDE FERREDOXIN OXIDOREDUCTASE COFACTOR MODIFYING PROTEIN"/>
    <property type="match status" value="1"/>
</dbReference>
<dbReference type="Proteomes" id="UP000464954">
    <property type="component" value="Chromosome"/>
</dbReference>
<evidence type="ECO:0000256" key="6">
    <source>
        <dbReference type="ARBA" id="ARBA00023014"/>
    </source>
</evidence>
<dbReference type="RefSeq" id="WP_160627083.1">
    <property type="nucleotide sequence ID" value="NZ_CP047593.1"/>
</dbReference>
<proteinExistence type="predicted"/>
<keyword evidence="6" id="KW-0411">Iron-sulfur</keyword>
<keyword evidence="9" id="KW-1185">Reference proteome</keyword>
<dbReference type="SFLD" id="SFLDS00029">
    <property type="entry name" value="Radical_SAM"/>
    <property type="match status" value="1"/>
</dbReference>
<dbReference type="SUPFAM" id="SSF102114">
    <property type="entry name" value="Radical SAM enzymes"/>
    <property type="match status" value="1"/>
</dbReference>
<dbReference type="SFLD" id="SFLDG01067">
    <property type="entry name" value="SPASM/twitch_domain_containing"/>
    <property type="match status" value="1"/>
</dbReference>
<gene>
    <name evidence="8" type="ORF">GT409_03775</name>
</gene>
<name>A0A6P1M6H4_9BACT</name>
<dbReference type="InterPro" id="IPR013785">
    <property type="entry name" value="Aldolase_TIM"/>
</dbReference>
<dbReference type="PIRSF" id="PIRSF037420">
    <property type="entry name" value="PQQ_syn_pqqE"/>
    <property type="match status" value="1"/>
</dbReference>
<sequence length="313" mass="34575">MHSSGKNPRIVAWEITRRCELKCRHCRGAARDCDYDGEFSTEECFKTIDALADFSKPMIILTGGEPLMRDDIFEVARYATDKGCRVVLATCGHLLTTEVAEKLKASGVMAVSVSLDAATAEKHDMFRGIPDAYKKTVASLDHLKAAGLPFQINTTVSKLNVDELPKILDKAIELGAVTMDFFFLVPTGRGAEMADLALDPETREQALEWIAQRSTEVPIRVKTTCAPQYRKYISDPSFCGCMGGRGFVFISHTGVLQTCGFLDLPCGELRSGNFDFETLYKNSEVFKSMRTLNPFAGCPARAYARTGNFMEAE</sequence>
<evidence type="ECO:0000256" key="4">
    <source>
        <dbReference type="ARBA" id="ARBA00022723"/>
    </source>
</evidence>
<evidence type="ECO:0000256" key="5">
    <source>
        <dbReference type="ARBA" id="ARBA00023004"/>
    </source>
</evidence>
<dbReference type="EMBL" id="CP047593">
    <property type="protein sequence ID" value="QHI68603.1"/>
    <property type="molecule type" value="Genomic_DNA"/>
</dbReference>
<dbReference type="PROSITE" id="PS51918">
    <property type="entry name" value="RADICAL_SAM"/>
    <property type="match status" value="1"/>
</dbReference>
<dbReference type="PANTHER" id="PTHR11228">
    <property type="entry name" value="RADICAL SAM DOMAIN PROTEIN"/>
    <property type="match status" value="1"/>
</dbReference>
<dbReference type="Pfam" id="PF04055">
    <property type="entry name" value="Radical_SAM"/>
    <property type="match status" value="1"/>
</dbReference>
<evidence type="ECO:0000313" key="8">
    <source>
        <dbReference type="EMBL" id="QHI68603.1"/>
    </source>
</evidence>
<keyword evidence="3" id="KW-0949">S-adenosyl-L-methionine</keyword>
<keyword evidence="5" id="KW-0408">Iron</keyword>
<evidence type="ECO:0000259" key="7">
    <source>
        <dbReference type="PROSITE" id="PS51918"/>
    </source>
</evidence>